<dbReference type="PROSITE" id="PS00101">
    <property type="entry name" value="HEXAPEP_TRANSFERASES"/>
    <property type="match status" value="1"/>
</dbReference>
<evidence type="ECO:0000256" key="3">
    <source>
        <dbReference type="ARBA" id="ARBA00022737"/>
    </source>
</evidence>
<dbReference type="InterPro" id="IPR051159">
    <property type="entry name" value="Hexapeptide_acetyltransf"/>
</dbReference>
<reference evidence="5 6" key="1">
    <citation type="submission" date="2018-11" db="EMBL/GenBank/DDBJ databases">
        <title>Aureibaculum marinum gen. nov., sp. nov., a member of the family Flavobacteriaceae isolated from the Bohai Sea.</title>
        <authorList>
            <person name="Ji X."/>
        </authorList>
    </citation>
    <scope>NUCLEOTIDE SEQUENCE [LARGE SCALE GENOMIC DNA]</scope>
    <source>
        <strain evidence="5 6">BH-SD17</strain>
    </source>
</reference>
<dbReference type="Gene3D" id="2.160.10.10">
    <property type="entry name" value="Hexapeptide repeat proteins"/>
    <property type="match status" value="1"/>
</dbReference>
<keyword evidence="2 5" id="KW-0808">Transferase</keyword>
<dbReference type="SUPFAM" id="SSF51161">
    <property type="entry name" value="Trimeric LpxA-like enzymes"/>
    <property type="match status" value="1"/>
</dbReference>
<comment type="similarity">
    <text evidence="1">Belongs to the transferase hexapeptide repeat family.</text>
</comment>
<evidence type="ECO:0000256" key="4">
    <source>
        <dbReference type="ARBA" id="ARBA00023315"/>
    </source>
</evidence>
<gene>
    <name evidence="5" type="ORF">EGM88_07565</name>
</gene>
<dbReference type="Pfam" id="PF00132">
    <property type="entry name" value="Hexapep"/>
    <property type="match status" value="1"/>
</dbReference>
<dbReference type="PANTHER" id="PTHR23416:SF23">
    <property type="entry name" value="ACETYLTRANSFERASE C18B11.09C-RELATED"/>
    <property type="match status" value="1"/>
</dbReference>
<organism evidence="5 6">
    <name type="scientific">Aureibaculum marinum</name>
    <dbReference type="NCBI Taxonomy" id="2487930"/>
    <lineage>
        <taxon>Bacteria</taxon>
        <taxon>Pseudomonadati</taxon>
        <taxon>Bacteroidota</taxon>
        <taxon>Flavobacteriia</taxon>
        <taxon>Flavobacteriales</taxon>
        <taxon>Flavobacteriaceae</taxon>
        <taxon>Aureibaculum</taxon>
    </lineage>
</organism>
<sequence length="213" mass="23158">MLDKLKNKISTDLSGFIFGKLRTKRLKFYSFICSISSYLILYLKNVTLGKNCKFYGIPIFNRSYNSKITIGDNCTFRSDKTSNLIGLNRKCIISTFGENSKIKIGKNSGFSGTVIGAANSITIGNNVLSGANVLITDFDWHPIDPKTRHTNIGVKNAPIVIADNVWLGINSVILKGVTIGENSVIGANSVVVKDIPANVIAAGNPCKIIKKLE</sequence>
<proteinExistence type="inferred from homology"/>
<protein>
    <submittedName>
        <fullName evidence="5">Acyltransferase</fullName>
    </submittedName>
</protein>
<dbReference type="InterPro" id="IPR011004">
    <property type="entry name" value="Trimer_LpxA-like_sf"/>
</dbReference>
<keyword evidence="6" id="KW-1185">Reference proteome</keyword>
<dbReference type="InterPro" id="IPR018357">
    <property type="entry name" value="Hexapep_transf_CS"/>
</dbReference>
<dbReference type="GO" id="GO:0008374">
    <property type="term" value="F:O-acyltransferase activity"/>
    <property type="evidence" value="ECO:0007669"/>
    <property type="project" value="TreeGrafter"/>
</dbReference>
<dbReference type="AlphaFoldDB" id="A0A3N4NNS9"/>
<keyword evidence="4 5" id="KW-0012">Acyltransferase</keyword>
<evidence type="ECO:0000256" key="2">
    <source>
        <dbReference type="ARBA" id="ARBA00022679"/>
    </source>
</evidence>
<dbReference type="CDD" id="cd04647">
    <property type="entry name" value="LbH_MAT_like"/>
    <property type="match status" value="1"/>
</dbReference>
<dbReference type="EMBL" id="RPFJ01000008">
    <property type="protein sequence ID" value="RPD98012.1"/>
    <property type="molecule type" value="Genomic_DNA"/>
</dbReference>
<dbReference type="Proteomes" id="UP000270856">
    <property type="component" value="Unassembled WGS sequence"/>
</dbReference>
<dbReference type="PANTHER" id="PTHR23416">
    <property type="entry name" value="SIALIC ACID SYNTHASE-RELATED"/>
    <property type="match status" value="1"/>
</dbReference>
<evidence type="ECO:0000313" key="6">
    <source>
        <dbReference type="Proteomes" id="UP000270856"/>
    </source>
</evidence>
<evidence type="ECO:0000256" key="1">
    <source>
        <dbReference type="ARBA" id="ARBA00007274"/>
    </source>
</evidence>
<dbReference type="OrthoDB" id="9812571at2"/>
<comment type="caution">
    <text evidence="5">The sequence shown here is derived from an EMBL/GenBank/DDBJ whole genome shotgun (WGS) entry which is preliminary data.</text>
</comment>
<keyword evidence="3" id="KW-0677">Repeat</keyword>
<dbReference type="InterPro" id="IPR001451">
    <property type="entry name" value="Hexapep"/>
</dbReference>
<evidence type="ECO:0000313" key="5">
    <source>
        <dbReference type="EMBL" id="RPD98012.1"/>
    </source>
</evidence>
<accession>A0A3N4NNS9</accession>
<name>A0A3N4NNS9_9FLAO</name>